<evidence type="ECO:0000259" key="1">
    <source>
        <dbReference type="PROSITE" id="PS50006"/>
    </source>
</evidence>
<dbReference type="EMBL" id="AP019860">
    <property type="protein sequence ID" value="BBM82804.1"/>
    <property type="molecule type" value="Genomic_DNA"/>
</dbReference>
<dbReference type="InterPro" id="IPR008984">
    <property type="entry name" value="SMAD_FHA_dom_sf"/>
</dbReference>
<sequence length="274" mass="31674">MNKEIYLQLMVIIAGTFPYCVNWCLKPGERITIGRKRDDSDRDLQIEEKNLSLRQAAIINDDGQLFIEDTVSRGGTFVDGKRIQNKVPINIESHIKFSSVLSLLICSSRNAEKTKFEKQKLKTIVGNREYYGCTFYLDEHKPYNIINSQFYDCSFRGNVEMRNIYNCRFENCGFNGNFILNIQDKAYLQDHYHAYLPFVNELKLSLAMYNGTCLCEELAKIPQLSLNLSFHRDYNPTNLANEISHLQNLIQLDLSSNDTSRIPNLSTLKNTKIL</sequence>
<reference evidence="2 3" key="1">
    <citation type="submission" date="2019-08" db="EMBL/GenBank/DDBJ databases">
        <title>Complete genome sequence of Candidatus Uab amorphum.</title>
        <authorList>
            <person name="Shiratori T."/>
            <person name="Suzuki S."/>
            <person name="Kakizawa Y."/>
            <person name="Ishida K."/>
        </authorList>
    </citation>
    <scope>NUCLEOTIDE SEQUENCE [LARGE SCALE GENOMIC DNA]</scope>
    <source>
        <strain evidence="2 3">SRT547</strain>
    </source>
</reference>
<organism evidence="2 3">
    <name type="scientific">Uabimicrobium amorphum</name>
    <dbReference type="NCBI Taxonomy" id="2596890"/>
    <lineage>
        <taxon>Bacteria</taxon>
        <taxon>Pseudomonadati</taxon>
        <taxon>Planctomycetota</taxon>
        <taxon>Candidatus Uabimicrobiia</taxon>
        <taxon>Candidatus Uabimicrobiales</taxon>
        <taxon>Candidatus Uabimicrobiaceae</taxon>
        <taxon>Candidatus Uabimicrobium</taxon>
    </lineage>
</organism>
<dbReference type="InterPro" id="IPR001611">
    <property type="entry name" value="Leu-rich_rpt"/>
</dbReference>
<dbReference type="Pfam" id="PF00498">
    <property type="entry name" value="FHA"/>
    <property type="match status" value="1"/>
</dbReference>
<feature type="domain" description="FHA" evidence="1">
    <location>
        <begin position="31"/>
        <end position="83"/>
    </location>
</feature>
<dbReference type="InterPro" id="IPR000253">
    <property type="entry name" value="FHA_dom"/>
</dbReference>
<dbReference type="KEGG" id="uam:UABAM_01147"/>
<dbReference type="PROSITE" id="PS50006">
    <property type="entry name" value="FHA_DOMAIN"/>
    <property type="match status" value="1"/>
</dbReference>
<gene>
    <name evidence="2" type="ORF">UABAM_01147</name>
</gene>
<dbReference type="SUPFAM" id="SSF49879">
    <property type="entry name" value="SMAD/FHA domain"/>
    <property type="match status" value="1"/>
</dbReference>
<evidence type="ECO:0000313" key="3">
    <source>
        <dbReference type="Proteomes" id="UP000326354"/>
    </source>
</evidence>
<dbReference type="Proteomes" id="UP000326354">
    <property type="component" value="Chromosome"/>
</dbReference>
<name>A0A5S9F2X1_UABAM</name>
<keyword evidence="3" id="KW-1185">Reference proteome</keyword>
<dbReference type="AlphaFoldDB" id="A0A5S9F2X1"/>
<accession>A0A5S9F2X1</accession>
<dbReference type="RefSeq" id="WP_151967032.1">
    <property type="nucleotide sequence ID" value="NZ_AP019860.1"/>
</dbReference>
<evidence type="ECO:0000313" key="2">
    <source>
        <dbReference type="EMBL" id="BBM82804.1"/>
    </source>
</evidence>
<dbReference type="CDD" id="cd00060">
    <property type="entry name" value="FHA"/>
    <property type="match status" value="1"/>
</dbReference>
<proteinExistence type="predicted"/>
<dbReference type="SMART" id="SM00240">
    <property type="entry name" value="FHA"/>
    <property type="match status" value="1"/>
</dbReference>
<dbReference type="PROSITE" id="PS51450">
    <property type="entry name" value="LRR"/>
    <property type="match status" value="1"/>
</dbReference>
<dbReference type="OrthoDB" id="151099at2"/>
<dbReference type="Gene3D" id="2.60.200.20">
    <property type="match status" value="1"/>
</dbReference>
<protein>
    <recommendedName>
        <fullName evidence="1">FHA domain-containing protein</fullName>
    </recommendedName>
</protein>